<dbReference type="Proteomes" id="UP001580928">
    <property type="component" value="Unassembled WGS sequence"/>
</dbReference>
<dbReference type="EMBL" id="JBBVGT010000002">
    <property type="protein sequence ID" value="MFB5946100.1"/>
    <property type="molecule type" value="Genomic_DNA"/>
</dbReference>
<sequence>MNTIYKYEIHIKETFTLSLPVGANILCFKSNRQTSKMYLYAKVDTEASNEQRSFALVGTGAPIDFNNGVYIGTVKVGFFVWHLFEILY</sequence>
<name>A0ABV5CHL0_9SPHI</name>
<gene>
    <name evidence="2" type="ORF">WKR92_09675</name>
</gene>
<evidence type="ECO:0000259" key="1">
    <source>
        <dbReference type="Pfam" id="PF24043"/>
    </source>
</evidence>
<dbReference type="Pfam" id="PF24043">
    <property type="entry name" value="DUF7352"/>
    <property type="match status" value="1"/>
</dbReference>
<feature type="domain" description="DUF7352" evidence="1">
    <location>
        <begin position="1"/>
        <end position="85"/>
    </location>
</feature>
<dbReference type="InterPro" id="IPR055776">
    <property type="entry name" value="DUF7352"/>
</dbReference>
<comment type="caution">
    <text evidence="2">The sequence shown here is derived from an EMBL/GenBank/DDBJ whole genome shotgun (WGS) entry which is preliminary data.</text>
</comment>
<keyword evidence="3" id="KW-1185">Reference proteome</keyword>
<evidence type="ECO:0000313" key="2">
    <source>
        <dbReference type="EMBL" id="MFB5946100.1"/>
    </source>
</evidence>
<reference evidence="2 3" key="1">
    <citation type="submission" date="2024-04" db="EMBL/GenBank/DDBJ databases">
        <title>Albibacterium profundi sp. nov., isolated from sediment of the Challenger Deep of Mariana Trench.</title>
        <authorList>
            <person name="Wang Y."/>
        </authorList>
    </citation>
    <scope>NUCLEOTIDE SEQUENCE [LARGE SCALE GENOMIC DNA]</scope>
    <source>
        <strain evidence="2 3">RHL897</strain>
    </source>
</reference>
<protein>
    <recommendedName>
        <fullName evidence="1">DUF7352 domain-containing protein</fullName>
    </recommendedName>
</protein>
<proteinExistence type="predicted"/>
<evidence type="ECO:0000313" key="3">
    <source>
        <dbReference type="Proteomes" id="UP001580928"/>
    </source>
</evidence>
<dbReference type="RefSeq" id="WP_375557629.1">
    <property type="nucleotide sequence ID" value="NZ_JBBVGT010000002.1"/>
</dbReference>
<accession>A0ABV5CHL0</accession>
<organism evidence="2 3">
    <name type="scientific">Albibacterium profundi</name>
    <dbReference type="NCBI Taxonomy" id="3134906"/>
    <lineage>
        <taxon>Bacteria</taxon>
        <taxon>Pseudomonadati</taxon>
        <taxon>Bacteroidota</taxon>
        <taxon>Sphingobacteriia</taxon>
        <taxon>Sphingobacteriales</taxon>
        <taxon>Sphingobacteriaceae</taxon>
        <taxon>Albibacterium</taxon>
    </lineage>
</organism>